<dbReference type="GO" id="GO:0004222">
    <property type="term" value="F:metalloendopeptidase activity"/>
    <property type="evidence" value="ECO:0007669"/>
    <property type="project" value="InterPro"/>
</dbReference>
<keyword evidence="6 8" id="KW-0862">Zinc</keyword>
<name>A0A3E0X3S2_9GAMM</name>
<dbReference type="SUPFAM" id="SSF48452">
    <property type="entry name" value="TPR-like"/>
    <property type="match status" value="1"/>
</dbReference>
<dbReference type="EMBL" id="NFZW01000001">
    <property type="protein sequence ID" value="RFA39364.1"/>
    <property type="molecule type" value="Genomic_DNA"/>
</dbReference>
<evidence type="ECO:0000256" key="3">
    <source>
        <dbReference type="ARBA" id="ARBA00022729"/>
    </source>
</evidence>
<keyword evidence="7 8" id="KW-0482">Metalloprotease</keyword>
<feature type="binding site" evidence="8">
    <location>
        <position position="139"/>
    </location>
    <ligand>
        <name>Zn(2+)</name>
        <dbReference type="ChEBI" id="CHEBI:29105"/>
        <note>catalytic</note>
    </ligand>
</feature>
<comment type="similarity">
    <text evidence="8">Belongs to the peptidase M48 family. BepA subfamily.</text>
</comment>
<comment type="cofactor">
    <cofactor evidence="8">
        <name>Zn(2+)</name>
        <dbReference type="ChEBI" id="CHEBI:29105"/>
    </cofactor>
    <text evidence="8">Binds 1 zinc ion per subunit.</text>
</comment>
<feature type="active site" evidence="8">
    <location>
        <position position="136"/>
    </location>
</feature>
<dbReference type="Pfam" id="PF14559">
    <property type="entry name" value="TPR_19"/>
    <property type="match status" value="2"/>
</dbReference>
<dbReference type="OrthoDB" id="9810445at2"/>
<dbReference type="GO" id="GO:0016020">
    <property type="term" value="C:membrane"/>
    <property type="evidence" value="ECO:0007669"/>
    <property type="project" value="InterPro"/>
</dbReference>
<evidence type="ECO:0000256" key="6">
    <source>
        <dbReference type="ARBA" id="ARBA00022833"/>
    </source>
</evidence>
<dbReference type="SMART" id="SM00028">
    <property type="entry name" value="TPR"/>
    <property type="match status" value="3"/>
</dbReference>
<dbReference type="PANTHER" id="PTHR22726">
    <property type="entry name" value="METALLOENDOPEPTIDASE OMA1"/>
    <property type="match status" value="1"/>
</dbReference>
<proteinExistence type="inferred from homology"/>
<evidence type="ECO:0000313" key="11">
    <source>
        <dbReference type="Proteomes" id="UP000256763"/>
    </source>
</evidence>
<comment type="function">
    <text evidence="8">Functions as both a chaperone and a metalloprotease. Maintains the integrity of the outer membrane by promoting either the assembly or the elimination of outer membrane proteins, depending on their folding state.</text>
</comment>
<dbReference type="GO" id="GO:0008270">
    <property type="term" value="F:zinc ion binding"/>
    <property type="evidence" value="ECO:0007669"/>
    <property type="project" value="UniProtKB-UniRule"/>
</dbReference>
<dbReference type="InterPro" id="IPR030873">
    <property type="entry name" value="Protease_BepA"/>
</dbReference>
<evidence type="ECO:0000259" key="9">
    <source>
        <dbReference type="Pfam" id="PF01435"/>
    </source>
</evidence>
<comment type="subcellular location">
    <subcellularLocation>
        <location evidence="8">Periplasm</location>
    </subcellularLocation>
</comment>
<keyword evidence="3 8" id="KW-0732">Signal</keyword>
<dbReference type="Gene3D" id="1.25.40.10">
    <property type="entry name" value="Tetratricopeptide repeat domain"/>
    <property type="match status" value="1"/>
</dbReference>
<dbReference type="HAMAP" id="MF_00997">
    <property type="entry name" value="Protease_BepA"/>
    <property type="match status" value="1"/>
</dbReference>
<dbReference type="GO" id="GO:0051603">
    <property type="term" value="P:proteolysis involved in protein catabolic process"/>
    <property type="evidence" value="ECO:0007669"/>
    <property type="project" value="TreeGrafter"/>
</dbReference>
<dbReference type="Gene3D" id="3.30.2010.10">
    <property type="entry name" value="Metalloproteases ('zincins'), catalytic domain"/>
    <property type="match status" value="1"/>
</dbReference>
<comment type="caution">
    <text evidence="10">The sequence shown here is derived from an EMBL/GenBank/DDBJ whole genome shotgun (WGS) entry which is preliminary data.</text>
</comment>
<organism evidence="10 11">
    <name type="scientific">Alkalilimnicola ehrlichii</name>
    <dbReference type="NCBI Taxonomy" id="351052"/>
    <lineage>
        <taxon>Bacteria</taxon>
        <taxon>Pseudomonadati</taxon>
        <taxon>Pseudomonadota</taxon>
        <taxon>Gammaproteobacteria</taxon>
        <taxon>Chromatiales</taxon>
        <taxon>Ectothiorhodospiraceae</taxon>
        <taxon>Alkalilimnicola</taxon>
    </lineage>
</organism>
<reference evidence="11" key="1">
    <citation type="submission" date="2017-05" db="EMBL/GenBank/DDBJ databases">
        <authorList>
            <person name="Sharma S."/>
            <person name="Sidhu C."/>
            <person name="Pinnaka A.K."/>
        </authorList>
    </citation>
    <scope>NUCLEOTIDE SEQUENCE [LARGE SCALE GENOMIC DNA]</scope>
    <source>
        <strain evidence="11">AK93</strain>
    </source>
</reference>
<dbReference type="Proteomes" id="UP000256763">
    <property type="component" value="Unassembled WGS sequence"/>
</dbReference>
<feature type="active site" description="Proton donor" evidence="8">
    <location>
        <position position="204"/>
    </location>
</feature>
<keyword evidence="2 8" id="KW-0479">Metal-binding</keyword>
<dbReference type="EC" id="3.4.-.-" evidence="8"/>
<feature type="domain" description="Peptidase M48" evidence="9">
    <location>
        <begin position="71"/>
        <end position="255"/>
    </location>
</feature>
<dbReference type="PANTHER" id="PTHR22726:SF1">
    <property type="entry name" value="METALLOENDOPEPTIDASE OMA1, MITOCHONDRIAL"/>
    <property type="match status" value="1"/>
</dbReference>
<accession>A0A3E0X3S2</accession>
<dbReference type="InterPro" id="IPR051156">
    <property type="entry name" value="Mito/Outer_Membr_Metalloprot"/>
</dbReference>
<keyword evidence="5 8" id="KW-0378">Hydrolase</keyword>
<gene>
    <name evidence="10" type="ORF">CAL65_00710</name>
</gene>
<dbReference type="GO" id="GO:0042597">
    <property type="term" value="C:periplasmic space"/>
    <property type="evidence" value="ECO:0007669"/>
    <property type="project" value="UniProtKB-SubCell"/>
</dbReference>
<keyword evidence="11" id="KW-1185">Reference proteome</keyword>
<evidence type="ECO:0000256" key="2">
    <source>
        <dbReference type="ARBA" id="ARBA00022723"/>
    </source>
</evidence>
<dbReference type="RefSeq" id="WP_116300678.1">
    <property type="nucleotide sequence ID" value="NZ_NFZV01000001.1"/>
</dbReference>
<dbReference type="InterPro" id="IPR019734">
    <property type="entry name" value="TPR_rpt"/>
</dbReference>
<dbReference type="InterPro" id="IPR011990">
    <property type="entry name" value="TPR-like_helical_dom_sf"/>
</dbReference>
<feature type="binding site" evidence="8">
    <location>
        <position position="200"/>
    </location>
    <ligand>
        <name>Zn(2+)</name>
        <dbReference type="ChEBI" id="CHEBI:29105"/>
        <note>catalytic</note>
    </ligand>
</feature>
<evidence type="ECO:0000313" key="10">
    <source>
        <dbReference type="EMBL" id="RFA39364.1"/>
    </source>
</evidence>
<dbReference type="CDD" id="cd07333">
    <property type="entry name" value="M48C_bepA_like"/>
    <property type="match status" value="1"/>
</dbReference>
<evidence type="ECO:0000256" key="1">
    <source>
        <dbReference type="ARBA" id="ARBA00022670"/>
    </source>
</evidence>
<dbReference type="Pfam" id="PF01435">
    <property type="entry name" value="Peptidase_M48"/>
    <property type="match status" value="1"/>
</dbReference>
<keyword evidence="1 8" id="KW-0645">Protease</keyword>
<dbReference type="AlphaFoldDB" id="A0A3E0X3S2"/>
<feature type="binding site" evidence="8">
    <location>
        <position position="135"/>
    </location>
    <ligand>
        <name>Zn(2+)</name>
        <dbReference type="ChEBI" id="CHEBI:29105"/>
        <note>catalytic</note>
    </ligand>
</feature>
<evidence type="ECO:0000256" key="7">
    <source>
        <dbReference type="ARBA" id="ARBA00023049"/>
    </source>
</evidence>
<evidence type="ECO:0000256" key="5">
    <source>
        <dbReference type="ARBA" id="ARBA00022801"/>
    </source>
</evidence>
<evidence type="ECO:0000256" key="4">
    <source>
        <dbReference type="ARBA" id="ARBA00022764"/>
    </source>
</evidence>
<evidence type="ECO:0000256" key="8">
    <source>
        <dbReference type="HAMAP-Rule" id="MF_00997"/>
    </source>
</evidence>
<dbReference type="InterPro" id="IPR001915">
    <property type="entry name" value="Peptidase_M48"/>
</dbReference>
<protein>
    <recommendedName>
        <fullName evidence="8">Putative beta-barrel assembly-enhancing protease</fullName>
        <ecNumber evidence="8">3.4.-.-</ecNumber>
    </recommendedName>
</protein>
<sequence>MRSVVLKHLVTAALLISVVLISPLMATEQPRLPTIGDPTEQYLSQSQERELGKQLMREIRRNLNLLEDPEVNAYIRDLGHRLASHSDSPEQEFHFFVVDNSAINAFAMPGGYIGINTGLILAARSESELAGVVAHEIAHVTQRHLARGFAESQRINLRTTAMLLASLILASQDPQAGSAAAMAGMAGSIQQQLGFSREHEYEADRVGIRILAAAGFDPMGMPRFFERLAQATQYRNQPPEWLSTHPLTEGRISDTASRARVLSNRQDIDVFETGEFELMQARLQVINSRRPDQAVNRFRRAIERNGTHPAYRYGLALALQADGQPEKAQALFEELLEAYPDEPIYMVALAAVTLEVGEVERSKELFEEVTSLYPNHEAARLRYAEALISTGDASEAQRLLNRGLPAAGSIPGYYWRLARAASEAGNTAEAHMAMAEHYYQEGELRSALTQLRQAEARADAGSHLAARASARAREIETAIRQRQSFD</sequence>
<keyword evidence="4 8" id="KW-0574">Periplasm</keyword>